<dbReference type="EMBL" id="ACVA01000013">
    <property type="protein sequence ID" value="EEX19608.1"/>
    <property type="molecule type" value="Genomic_DNA"/>
</dbReference>
<dbReference type="AlphaFoldDB" id="C9MLS4"/>
<organism evidence="1 2">
    <name type="scientific">Prevotella veroralis F0319</name>
    <dbReference type="NCBI Taxonomy" id="649761"/>
    <lineage>
        <taxon>Bacteria</taxon>
        <taxon>Pseudomonadati</taxon>
        <taxon>Bacteroidota</taxon>
        <taxon>Bacteroidia</taxon>
        <taxon>Bacteroidales</taxon>
        <taxon>Prevotellaceae</taxon>
        <taxon>Prevotella</taxon>
    </lineage>
</organism>
<dbReference type="eggNOG" id="ENOG5032R7E">
    <property type="taxonomic scope" value="Bacteria"/>
</dbReference>
<keyword evidence="2" id="KW-1185">Reference proteome</keyword>
<gene>
    <name evidence="1" type="ORF">HMPREF0973_00550</name>
</gene>
<protein>
    <recommendedName>
        <fullName evidence="3">PD-(D/E)XK motif protein</fullName>
    </recommendedName>
</protein>
<dbReference type="STRING" id="649761.HMPREF0973_00550"/>
<accession>C9MLS4</accession>
<reference evidence="1 2" key="1">
    <citation type="submission" date="2009-09" db="EMBL/GenBank/DDBJ databases">
        <authorList>
            <person name="Weinstock G."/>
            <person name="Sodergren E."/>
            <person name="Clifton S."/>
            <person name="Fulton L."/>
            <person name="Fulton B."/>
            <person name="Courtney L."/>
            <person name="Fronick C."/>
            <person name="Harrison M."/>
            <person name="Strong C."/>
            <person name="Farmer C."/>
            <person name="Delahaunty K."/>
            <person name="Markovic C."/>
            <person name="Hall O."/>
            <person name="Minx P."/>
            <person name="Tomlinson C."/>
            <person name="Mitreva M."/>
            <person name="Nelson J."/>
            <person name="Hou S."/>
            <person name="Wollam A."/>
            <person name="Pepin K.H."/>
            <person name="Johnson M."/>
            <person name="Bhonagiri V."/>
            <person name="Nash W.E."/>
            <person name="Warren W."/>
            <person name="Chinwalla A."/>
            <person name="Mardis E.R."/>
            <person name="Wilson R.K."/>
        </authorList>
    </citation>
    <scope>NUCLEOTIDE SEQUENCE [LARGE SCALE GENOMIC DNA]</scope>
    <source>
        <strain evidence="1 2">F0319</strain>
    </source>
</reference>
<proteinExistence type="predicted"/>
<evidence type="ECO:0000313" key="1">
    <source>
        <dbReference type="EMBL" id="EEX19608.1"/>
    </source>
</evidence>
<comment type="caution">
    <text evidence="1">The sequence shown here is derived from an EMBL/GenBank/DDBJ whole genome shotgun (WGS) entry which is preliminary data.</text>
</comment>
<dbReference type="Proteomes" id="UP000003327">
    <property type="component" value="Unassembled WGS sequence"/>
</dbReference>
<evidence type="ECO:0000313" key="2">
    <source>
        <dbReference type="Proteomes" id="UP000003327"/>
    </source>
</evidence>
<name>C9MLS4_9BACT</name>
<sequence length="338" mass="38611">MLKRKNKIMNNDVNLIFRELQSRNKSIGNCFTAQRLPFSDTHKIGVSEKGTPMFFIQSSLMGIMTNFNLDLISVLFNQQCSLKLEEADKTIDNTYTIVALKTDNTDLTNYFIDVICIVLKRIGDEPNPKLLESEIEKLVELFHCFSKPPRKTIQGLWAELFVIEKSISPEYLIQSWHTETNDIFDFNDGIDKLEVKSTSRGKRMHSFSLSQLSPNQGSDLVVASLFVTVSGKGLTIFDLIKSIENKLSSLETKIKLDEIVSRTLGTDFEKAGDFYYDYQLATDSYKLYYYKDIPSIPVKEVPKEISNIHFECDITSINSINEVALRFPNSELFKSIKA</sequence>
<dbReference type="Pfam" id="PF14390">
    <property type="entry name" value="DUF4420"/>
    <property type="match status" value="1"/>
</dbReference>
<dbReference type="InterPro" id="IPR025534">
    <property type="entry name" value="DUF4420"/>
</dbReference>
<dbReference type="HOGENOM" id="CLU_072996_0_0_10"/>
<evidence type="ECO:0008006" key="3">
    <source>
        <dbReference type="Google" id="ProtNLM"/>
    </source>
</evidence>